<dbReference type="Proteomes" id="UP000655589">
    <property type="component" value="Unassembled WGS sequence"/>
</dbReference>
<accession>A0A8H9GPX1</accession>
<sequence>MNNLSRRTRVLALAAVLPVALAGCGASGDAGASGDSITYWLWDTNQQPAYAQCAADFQEETGIEVTIEQYGWADYWQGLTTGFASGTAPDVFTDHLSYFPELAAQGQLLDLSDRIEEDGLDLSIYQDGLADLWVGQDGGRYGLPKDFDTVGLFYSEEAVADAGYTPEQLAELEWNPDDGGTFEELVAALTVDENGTRGNEPGFDKDNVAVYGLALSGNGLNAAGQQTWAPYALSNDWYFGDTTPWTTEWNFDDPRLVETLTWYKHLIDEGYVPSVDIALSEQDPLNGYLAGRYAAVTDGSWMNSSYLGQDDVPTKAAPTPIGPGGERASLFNGLSDGIWAGTGNPDGAWEWVKYLASADCQDVIAESAVVFPAIKTSTEKAEQAFADKGWDVDAFTRQVDEGTTALLPIADHWSETNDTVTAAIEAFLKGARGPEQLTEANDAVNALFE</sequence>
<dbReference type="Gene3D" id="3.40.190.10">
    <property type="entry name" value="Periplasmic binding protein-like II"/>
    <property type="match status" value="1"/>
</dbReference>
<protein>
    <submittedName>
        <fullName evidence="6">Sugar ABC transporter substrate-binding protein</fullName>
    </submittedName>
</protein>
<dbReference type="SUPFAM" id="SSF53850">
    <property type="entry name" value="Periplasmic binding protein-like II"/>
    <property type="match status" value="1"/>
</dbReference>
<keyword evidence="3" id="KW-0813">Transport</keyword>
<gene>
    <name evidence="6" type="ORF">GCM10010102_44540</name>
</gene>
<comment type="subcellular location">
    <subcellularLocation>
        <location evidence="1">Cell envelope</location>
    </subcellularLocation>
</comment>
<dbReference type="RefSeq" id="WP_171106108.1">
    <property type="nucleotide sequence ID" value="NZ_BMPT01000030.1"/>
</dbReference>
<dbReference type="EMBL" id="BMPT01000030">
    <property type="protein sequence ID" value="GGM44178.1"/>
    <property type="molecule type" value="Genomic_DNA"/>
</dbReference>
<comment type="similarity">
    <text evidence="2">Belongs to the bacterial solute-binding protein 1 family.</text>
</comment>
<dbReference type="PANTHER" id="PTHR43649:SF31">
    <property type="entry name" value="SN-GLYCEROL-3-PHOSPHATE-BINDING PERIPLASMIC PROTEIN UGPB"/>
    <property type="match status" value="1"/>
</dbReference>
<keyword evidence="7" id="KW-1185">Reference proteome</keyword>
<feature type="chain" id="PRO_5039620742" evidence="5">
    <location>
        <begin position="23"/>
        <end position="449"/>
    </location>
</feature>
<keyword evidence="4 5" id="KW-0732">Signal</keyword>
<comment type="caution">
    <text evidence="6">The sequence shown here is derived from an EMBL/GenBank/DDBJ whole genome shotgun (WGS) entry which is preliminary data.</text>
</comment>
<evidence type="ECO:0000256" key="5">
    <source>
        <dbReference type="SAM" id="SignalP"/>
    </source>
</evidence>
<feature type="signal peptide" evidence="5">
    <location>
        <begin position="1"/>
        <end position="22"/>
    </location>
</feature>
<reference evidence="6" key="1">
    <citation type="journal article" date="2014" name="Int. J. Syst. Evol. Microbiol.">
        <title>Complete genome sequence of Corynebacterium casei LMG S-19264T (=DSM 44701T), isolated from a smear-ripened cheese.</title>
        <authorList>
            <consortium name="US DOE Joint Genome Institute (JGI-PGF)"/>
            <person name="Walter F."/>
            <person name="Albersmeier A."/>
            <person name="Kalinowski J."/>
            <person name="Ruckert C."/>
        </authorList>
    </citation>
    <scope>NUCLEOTIDE SEQUENCE</scope>
    <source>
        <strain evidence="6">JCM 3051</strain>
    </source>
</reference>
<dbReference type="PROSITE" id="PS51257">
    <property type="entry name" value="PROKAR_LIPOPROTEIN"/>
    <property type="match status" value="1"/>
</dbReference>
<dbReference type="InterPro" id="IPR050490">
    <property type="entry name" value="Bact_solute-bd_prot1"/>
</dbReference>
<proteinExistence type="inferred from homology"/>
<dbReference type="Pfam" id="PF01547">
    <property type="entry name" value="SBP_bac_1"/>
    <property type="match status" value="1"/>
</dbReference>
<evidence type="ECO:0000256" key="1">
    <source>
        <dbReference type="ARBA" id="ARBA00004196"/>
    </source>
</evidence>
<dbReference type="CDD" id="cd13585">
    <property type="entry name" value="PBP2_TMBP_like"/>
    <property type="match status" value="1"/>
</dbReference>
<dbReference type="AlphaFoldDB" id="A0A8H9GPX1"/>
<name>A0A8H9GPX1_9MICO</name>
<dbReference type="GO" id="GO:0030313">
    <property type="term" value="C:cell envelope"/>
    <property type="evidence" value="ECO:0007669"/>
    <property type="project" value="UniProtKB-SubCell"/>
</dbReference>
<evidence type="ECO:0000256" key="4">
    <source>
        <dbReference type="ARBA" id="ARBA00022729"/>
    </source>
</evidence>
<organism evidence="6 7">
    <name type="scientific">Promicromonospora citrea</name>
    <dbReference type="NCBI Taxonomy" id="43677"/>
    <lineage>
        <taxon>Bacteria</taxon>
        <taxon>Bacillati</taxon>
        <taxon>Actinomycetota</taxon>
        <taxon>Actinomycetes</taxon>
        <taxon>Micrococcales</taxon>
        <taxon>Promicromonosporaceae</taxon>
        <taxon>Promicromonospora</taxon>
    </lineage>
</organism>
<reference evidence="6" key="2">
    <citation type="submission" date="2020-09" db="EMBL/GenBank/DDBJ databases">
        <authorList>
            <person name="Sun Q."/>
            <person name="Ohkuma M."/>
        </authorList>
    </citation>
    <scope>NUCLEOTIDE SEQUENCE</scope>
    <source>
        <strain evidence="6">JCM 3051</strain>
    </source>
</reference>
<dbReference type="InterPro" id="IPR006059">
    <property type="entry name" value="SBP"/>
</dbReference>
<dbReference type="PANTHER" id="PTHR43649">
    <property type="entry name" value="ARABINOSE-BINDING PROTEIN-RELATED"/>
    <property type="match status" value="1"/>
</dbReference>
<evidence type="ECO:0000256" key="2">
    <source>
        <dbReference type="ARBA" id="ARBA00008520"/>
    </source>
</evidence>
<evidence type="ECO:0000313" key="7">
    <source>
        <dbReference type="Proteomes" id="UP000655589"/>
    </source>
</evidence>
<evidence type="ECO:0000313" key="6">
    <source>
        <dbReference type="EMBL" id="GGM44178.1"/>
    </source>
</evidence>
<evidence type="ECO:0000256" key="3">
    <source>
        <dbReference type="ARBA" id="ARBA00022448"/>
    </source>
</evidence>